<dbReference type="PANTHER" id="PTHR43422">
    <property type="entry name" value="THIAMINE THIAZOLE SYNTHASE"/>
    <property type="match status" value="1"/>
</dbReference>
<sequence length="266" mass="28195">MIDEGKVTSIIIEESSKELSQMAKGVDVVIVGAGPAGLTASHYLAKAGLKVLILERRVSLGGGISGGGSLFHKVVVEDVELEGYNPKEIAEELGVPLKKVDDNLYTTDAAALVAKLSNASVSAGAKIVLGMHVEDLIYRIEEGVTKVKGVVALWSPIYLSGLHVDPIFFKAKAVVDATGHDAEILKIASKKLPNVNFEVGREYGAWIDEAEKLVVKYTGKVLEGLYAAGMSVASFYRLPRMGPVFGGMLASGKKVAEKIIGDLEVS</sequence>
<feature type="binding site" description="in other chain" evidence="6">
    <location>
        <position position="36"/>
    </location>
    <ligand>
        <name>NAD(+)</name>
        <dbReference type="ChEBI" id="CHEBI:57540"/>
        <note>ligand shared between two adjacent protomers</note>
    </ligand>
</feature>
<name>A0A0U3F2V2_9CREN</name>
<evidence type="ECO:0000313" key="7">
    <source>
        <dbReference type="EMBL" id="ALU11861.1"/>
    </source>
</evidence>
<dbReference type="EMBL" id="CP006867">
    <property type="protein sequence ID" value="ALU11861.1"/>
    <property type="molecule type" value="Genomic_DNA"/>
</dbReference>
<comment type="subunit">
    <text evidence="6">Homooctamer; tetramer of dimers.</text>
</comment>
<evidence type="ECO:0000256" key="2">
    <source>
        <dbReference type="ARBA" id="ARBA00022723"/>
    </source>
</evidence>
<comment type="pathway">
    <text evidence="6">Cofactor biosynthesis; thiamine diphosphate biosynthesis.</text>
</comment>
<evidence type="ECO:0000256" key="1">
    <source>
        <dbReference type="ARBA" id="ARBA00022679"/>
    </source>
</evidence>
<feature type="binding site" description="in other chain" evidence="6">
    <location>
        <position position="133"/>
    </location>
    <ligand>
        <name>NAD(+)</name>
        <dbReference type="ChEBI" id="CHEBI:57540"/>
        <note>ligand shared between two adjacent protomers</note>
    </ligand>
</feature>
<feature type="binding site" evidence="6">
    <location>
        <position position="240"/>
    </location>
    <ligand>
        <name>glycine</name>
        <dbReference type="ChEBI" id="CHEBI:57305"/>
    </ligand>
</feature>
<keyword evidence="1 6" id="KW-0808">Transferase</keyword>
<comment type="caution">
    <text evidence="6">Lacks conserved residue(s) required for the propagation of feature annotation.</text>
</comment>
<keyword evidence="4 6" id="KW-0408">Iron</keyword>
<dbReference type="KEGG" id="iis:EYM_05510"/>
<evidence type="ECO:0000313" key="8">
    <source>
        <dbReference type="Proteomes" id="UP000060778"/>
    </source>
</evidence>
<protein>
    <recommendedName>
        <fullName evidence="6">Thiamine thiazole synthase</fullName>
        <ecNumber evidence="6">2.4.2.59</ecNumber>
    </recommendedName>
</protein>
<accession>A0A0U3F2V2</accession>
<feature type="binding site" description="in other chain" evidence="6">
    <location>
        <position position="180"/>
    </location>
    <ligand>
        <name>Fe cation</name>
        <dbReference type="ChEBI" id="CHEBI:24875"/>
        <note>ligand shared between two adjacent protomers</note>
    </ligand>
</feature>
<dbReference type="RefSeq" id="WP_075050016.1">
    <property type="nucleotide sequence ID" value="NZ_CP006867.1"/>
</dbReference>
<keyword evidence="2 6" id="KW-0479">Metal-binding</keyword>
<proteinExistence type="inferred from homology"/>
<dbReference type="GO" id="GO:0005506">
    <property type="term" value="F:iron ion binding"/>
    <property type="evidence" value="ECO:0007669"/>
    <property type="project" value="UniProtKB-UniRule"/>
</dbReference>
<dbReference type="HAMAP" id="MF_00304">
    <property type="entry name" value="Thi4"/>
    <property type="match status" value="1"/>
</dbReference>
<comment type="function">
    <text evidence="6">Involved in the biosynthesis of the thiazole moiety of thiamine. Catalyzes the conversion of NAD and glycine to adenosine diphosphate 5-(2-hydroxyethyl)-4-methylthiazole-2-carboxylate (ADT), an adenylated thiazole intermediate, using free sulfide as a source of sulfur.</text>
</comment>
<dbReference type="Gene3D" id="3.50.50.60">
    <property type="entry name" value="FAD/NAD(P)-binding domain"/>
    <property type="match status" value="1"/>
</dbReference>
<dbReference type="GO" id="GO:0009228">
    <property type="term" value="P:thiamine biosynthetic process"/>
    <property type="evidence" value="ECO:0007669"/>
    <property type="project" value="UniProtKB-KW"/>
</dbReference>
<feature type="binding site" evidence="6">
    <location>
        <position position="165"/>
    </location>
    <ligand>
        <name>Fe cation</name>
        <dbReference type="ChEBI" id="CHEBI:24875"/>
        <note>ligand shared between two adjacent protomers</note>
    </ligand>
</feature>
<dbReference type="NCBIfam" id="TIGR00292">
    <property type="entry name" value="sulfide-dependent adenosine diphosphate thiazole synthase"/>
    <property type="match status" value="1"/>
</dbReference>
<evidence type="ECO:0000256" key="4">
    <source>
        <dbReference type="ARBA" id="ARBA00023004"/>
    </source>
</evidence>
<evidence type="ECO:0000256" key="3">
    <source>
        <dbReference type="ARBA" id="ARBA00022977"/>
    </source>
</evidence>
<dbReference type="OrthoDB" id="4240at2157"/>
<dbReference type="PATRIC" id="fig|940295.4.peg.1059"/>
<keyword evidence="3 6" id="KW-0784">Thiamine biosynthesis</keyword>
<feature type="binding site" description="in other chain" evidence="6">
    <location>
        <position position="63"/>
    </location>
    <ligand>
        <name>NAD(+)</name>
        <dbReference type="ChEBI" id="CHEBI:57540"/>
        <note>ligand shared between two adjacent protomers</note>
    </ligand>
</feature>
<feature type="binding site" description="in other chain" evidence="6">
    <location>
        <begin position="55"/>
        <end position="56"/>
    </location>
    <ligand>
        <name>NAD(+)</name>
        <dbReference type="ChEBI" id="CHEBI:57540"/>
        <note>ligand shared between two adjacent protomers</note>
    </ligand>
</feature>
<gene>
    <name evidence="6" type="primary">thi4</name>
    <name evidence="7" type="ORF">EYM_05510</name>
</gene>
<keyword evidence="5 6" id="KW-0520">NAD</keyword>
<dbReference type="PRINTS" id="PR00368">
    <property type="entry name" value="FADPNR"/>
</dbReference>
<dbReference type="GeneID" id="30680485"/>
<comment type="catalytic activity">
    <reaction evidence="6">
        <text>hydrogen sulfide + glycine + NAD(+) = ADP-5-ethyl-4-methylthiazole-2-carboxylate + nicotinamide + 3 H2O + H(+)</text>
        <dbReference type="Rhea" id="RHEA:55704"/>
        <dbReference type="ChEBI" id="CHEBI:15377"/>
        <dbReference type="ChEBI" id="CHEBI:15378"/>
        <dbReference type="ChEBI" id="CHEBI:17154"/>
        <dbReference type="ChEBI" id="CHEBI:29919"/>
        <dbReference type="ChEBI" id="CHEBI:57305"/>
        <dbReference type="ChEBI" id="CHEBI:57540"/>
        <dbReference type="ChEBI" id="CHEBI:139151"/>
        <dbReference type="EC" id="2.4.2.59"/>
    </reaction>
</comment>
<dbReference type="PANTHER" id="PTHR43422:SF3">
    <property type="entry name" value="THIAMINE THIAZOLE SYNTHASE"/>
    <property type="match status" value="1"/>
</dbReference>
<dbReference type="UniPathway" id="UPA00060"/>
<dbReference type="Proteomes" id="UP000060778">
    <property type="component" value="Chromosome"/>
</dbReference>
<feature type="binding site" evidence="6">
    <location>
        <begin position="163"/>
        <end position="165"/>
    </location>
    <ligand>
        <name>NAD(+)</name>
        <dbReference type="ChEBI" id="CHEBI:57540"/>
        <note>ligand shared between two adjacent protomers</note>
    </ligand>
</feature>
<reference evidence="7 8" key="1">
    <citation type="submission" date="2013-11" db="EMBL/GenBank/DDBJ databases">
        <title>Comparative genomics of Ignicoccus.</title>
        <authorList>
            <person name="Podar M."/>
        </authorList>
    </citation>
    <scope>NUCLEOTIDE SEQUENCE [LARGE SCALE GENOMIC DNA]</scope>
    <source>
        <strain evidence="7 8">DSM 13165</strain>
    </source>
</reference>
<feature type="binding site" description="in other chain" evidence="6">
    <location>
        <position position="230"/>
    </location>
    <ligand>
        <name>NAD(+)</name>
        <dbReference type="ChEBI" id="CHEBI:57540"/>
        <note>ligand shared between two adjacent protomers</note>
    </ligand>
</feature>
<dbReference type="GO" id="GO:0016763">
    <property type="term" value="F:pentosyltransferase activity"/>
    <property type="evidence" value="ECO:0007669"/>
    <property type="project" value="UniProtKB-UniRule"/>
</dbReference>
<dbReference type="STRING" id="940295.EYM_05510"/>
<dbReference type="InterPro" id="IPR022828">
    <property type="entry name" value="Thi4_prok"/>
</dbReference>
<dbReference type="AlphaFoldDB" id="A0A0U3F2V2"/>
<dbReference type="EC" id="2.4.2.59" evidence="6"/>
<comment type="cofactor">
    <cofactor evidence="6">
        <name>Fe(2+)</name>
        <dbReference type="ChEBI" id="CHEBI:29033"/>
    </cofactor>
</comment>
<dbReference type="PRINTS" id="PR00411">
    <property type="entry name" value="PNDRDTASEI"/>
</dbReference>
<keyword evidence="8" id="KW-1185">Reference proteome</keyword>
<evidence type="ECO:0000256" key="5">
    <source>
        <dbReference type="ARBA" id="ARBA00023027"/>
    </source>
</evidence>
<dbReference type="GO" id="GO:0052837">
    <property type="term" value="P:thiazole biosynthetic process"/>
    <property type="evidence" value="ECO:0007669"/>
    <property type="project" value="UniProtKB-UniRule"/>
</dbReference>
<dbReference type="SUPFAM" id="SSF51905">
    <property type="entry name" value="FAD/NAD(P)-binding domain"/>
    <property type="match status" value="1"/>
</dbReference>
<comment type="similarity">
    <text evidence="6">Belongs to the THI4 family.</text>
</comment>
<dbReference type="InterPro" id="IPR002922">
    <property type="entry name" value="Thi4_fam"/>
</dbReference>
<dbReference type="InterPro" id="IPR036188">
    <property type="entry name" value="FAD/NAD-bd_sf"/>
</dbReference>
<organism evidence="7 8">
    <name type="scientific">Ignicoccus islandicus DSM 13165</name>
    <dbReference type="NCBI Taxonomy" id="940295"/>
    <lineage>
        <taxon>Archaea</taxon>
        <taxon>Thermoproteota</taxon>
        <taxon>Thermoprotei</taxon>
        <taxon>Desulfurococcales</taxon>
        <taxon>Desulfurococcaceae</taxon>
        <taxon>Ignicoccus</taxon>
    </lineage>
</organism>
<dbReference type="GO" id="GO:0009229">
    <property type="term" value="P:thiamine diphosphate biosynthetic process"/>
    <property type="evidence" value="ECO:0007669"/>
    <property type="project" value="UniProtKB-UniRule"/>
</dbReference>
<evidence type="ECO:0000256" key="6">
    <source>
        <dbReference type="HAMAP-Rule" id="MF_00304"/>
    </source>
</evidence>
<dbReference type="Pfam" id="PF01946">
    <property type="entry name" value="Thi4"/>
    <property type="match status" value="1"/>
</dbReference>